<dbReference type="NCBIfam" id="NF047389">
    <property type="entry name" value="ATPase_Sll1717"/>
    <property type="match status" value="1"/>
</dbReference>
<gene>
    <name evidence="1" type="ORF">SAMN05444278_1181</name>
</gene>
<dbReference type="InterPro" id="IPR059206">
    <property type="entry name" value="Sll1717-like"/>
</dbReference>
<reference evidence="1 2" key="1">
    <citation type="submission" date="2016-11" db="EMBL/GenBank/DDBJ databases">
        <authorList>
            <person name="Jaros S."/>
            <person name="Januszkiewicz K."/>
            <person name="Wedrychowicz H."/>
        </authorList>
    </citation>
    <scope>NUCLEOTIDE SEQUENCE [LARGE SCALE GENOMIC DNA]</scope>
    <source>
        <strain evidence="1 2">DSM 25661</strain>
    </source>
</reference>
<proteinExistence type="predicted"/>
<name>A0A1M4Y923_9FLAO</name>
<evidence type="ECO:0000313" key="2">
    <source>
        <dbReference type="Proteomes" id="UP000184462"/>
    </source>
</evidence>
<dbReference type="AlphaFoldDB" id="A0A1M4Y923"/>
<dbReference type="EMBL" id="FQTW01000018">
    <property type="protein sequence ID" value="SHF02251.1"/>
    <property type="molecule type" value="Genomic_DNA"/>
</dbReference>
<evidence type="ECO:0000313" key="1">
    <source>
        <dbReference type="EMBL" id="SHF02251.1"/>
    </source>
</evidence>
<dbReference type="Proteomes" id="UP000184462">
    <property type="component" value="Unassembled WGS sequence"/>
</dbReference>
<organism evidence="1 2">
    <name type="scientific">Psychroflexus salarius</name>
    <dbReference type="NCBI Taxonomy" id="1155689"/>
    <lineage>
        <taxon>Bacteria</taxon>
        <taxon>Pseudomonadati</taxon>
        <taxon>Bacteroidota</taxon>
        <taxon>Flavobacteriia</taxon>
        <taxon>Flavobacteriales</taxon>
        <taxon>Flavobacteriaceae</taxon>
        <taxon>Psychroflexus</taxon>
    </lineage>
</organism>
<sequence length="509" mass="59817">MTKKDFLSNLGFIENPFQHTNADKESSIIDKYFIYPDYFEDVWGDPENPISNIIYAPRGGGKTAQRVMIEKRAVNFKEILTITYTEHDLSNFNSIDEVKLSYHLEYLNRLLLLAFFDKLSNLQEFEYKNEFSYSERQYLYKLCKIYLYNTPASFPKQAINSLKTITDRATEIWDRFKAPFSEIIKKISKEKGVEIDLSKVDIDEKIKSSHKDNFLNLRVFLERLGYSTIYILIDKVDEQSLTGNDPKASYKFISELLKDLELLETEGIAFKFFLWDELQQYCSKDARPDRVFSYQLEWKVSQIKEMLNKRLSAFSNNIIKDSFSLFSKKKSLGRVIIFSEFSPRDCIRICNRILSEQLKENPKSLKFEYHIVNKSIDMFSKEKVEEMFYNQNNLRYLSKTNSVSFTINDLVNNKVAGDAAAIRNVILPWTKSEVLKKIGLVKRKSKKAVNEYAFFDIRVARYACPSLDLNSFISKKIRRCVSEECKEFAYRDFDKKNYDCIKCNTLLIN</sequence>
<dbReference type="RefSeq" id="WP_073193739.1">
    <property type="nucleotide sequence ID" value="NZ_FQTW01000018.1"/>
</dbReference>
<dbReference type="OrthoDB" id="1393139at2"/>
<protein>
    <submittedName>
        <fullName evidence="1">Uncharacterized protein</fullName>
    </submittedName>
</protein>
<keyword evidence="2" id="KW-1185">Reference proteome</keyword>
<accession>A0A1M4Y923</accession>